<feature type="domain" description="Tc1-like transposase DDE" evidence="1">
    <location>
        <begin position="5"/>
        <end position="125"/>
    </location>
</feature>
<dbReference type="EMBL" id="JWZT01000033">
    <property type="protein sequence ID" value="KII75109.1"/>
    <property type="molecule type" value="Genomic_DNA"/>
</dbReference>
<proteinExistence type="predicted"/>
<organism evidence="2 4">
    <name type="scientific">Thelohanellus kitauei</name>
    <name type="common">Myxosporean</name>
    <dbReference type="NCBI Taxonomy" id="669202"/>
    <lineage>
        <taxon>Eukaryota</taxon>
        <taxon>Metazoa</taxon>
        <taxon>Cnidaria</taxon>
        <taxon>Myxozoa</taxon>
        <taxon>Myxosporea</taxon>
        <taxon>Bivalvulida</taxon>
        <taxon>Platysporina</taxon>
        <taxon>Myxobolidae</taxon>
        <taxon>Thelohanellus</taxon>
    </lineage>
</organism>
<dbReference type="Gene3D" id="3.30.420.10">
    <property type="entry name" value="Ribonuclease H-like superfamily/Ribonuclease H"/>
    <property type="match status" value="1"/>
</dbReference>
<comment type="caution">
    <text evidence="2">The sequence shown here is derived from an EMBL/GenBank/DDBJ whole genome shotgun (WGS) entry which is preliminary data.</text>
</comment>
<dbReference type="InterPro" id="IPR036397">
    <property type="entry name" value="RNaseH_sf"/>
</dbReference>
<name>A0A0C2N2U1_THEKT</name>
<dbReference type="InterPro" id="IPR038717">
    <property type="entry name" value="Tc1-like_DDE_dom"/>
</dbReference>
<reference evidence="2 4" key="1">
    <citation type="journal article" date="2014" name="Genome Biol. Evol.">
        <title>The genome of the myxosporean Thelohanellus kitauei shows adaptations to nutrient acquisition within its fish host.</title>
        <authorList>
            <person name="Yang Y."/>
            <person name="Xiong J."/>
            <person name="Zhou Z."/>
            <person name="Huo F."/>
            <person name="Miao W."/>
            <person name="Ran C."/>
            <person name="Liu Y."/>
            <person name="Zhang J."/>
            <person name="Feng J."/>
            <person name="Wang M."/>
            <person name="Wang M."/>
            <person name="Wang L."/>
            <person name="Yao B."/>
        </authorList>
    </citation>
    <scope>NUCLEOTIDE SEQUENCE [LARGE SCALE GENOMIC DNA]</scope>
    <source>
        <strain evidence="2">Wuqing</strain>
    </source>
</reference>
<sequence>MRSVYGRSTHNSTPVKAVPQIRSKKFSVSCCITKNGVVYSATSKRPCICELYGMFLTNLFRALQLRGTRNGVFIMENAGFHKCEEIKNLLNGTIIQYFTYPHPYSPFLNPTEEAFIKVKAIVRRAEPKN</sequence>
<evidence type="ECO:0000313" key="3">
    <source>
        <dbReference type="EMBL" id="KII75109.1"/>
    </source>
</evidence>
<dbReference type="EMBL" id="JWZT01002902">
    <property type="protein sequence ID" value="KII68187.1"/>
    <property type="molecule type" value="Genomic_DNA"/>
</dbReference>
<dbReference type="GO" id="GO:0003676">
    <property type="term" value="F:nucleic acid binding"/>
    <property type="evidence" value="ECO:0007669"/>
    <property type="project" value="InterPro"/>
</dbReference>
<dbReference type="OrthoDB" id="7744248at2759"/>
<accession>A0A0C2N2U1</accession>
<protein>
    <recommendedName>
        <fullName evidence="1">Tc1-like transposase DDE domain-containing protein</fullName>
    </recommendedName>
</protein>
<dbReference type="AlphaFoldDB" id="A0A0C2N2U1"/>
<evidence type="ECO:0000313" key="2">
    <source>
        <dbReference type="EMBL" id="KII68187.1"/>
    </source>
</evidence>
<evidence type="ECO:0000259" key="1">
    <source>
        <dbReference type="Pfam" id="PF13358"/>
    </source>
</evidence>
<keyword evidence="4" id="KW-1185">Reference proteome</keyword>
<evidence type="ECO:0000313" key="4">
    <source>
        <dbReference type="Proteomes" id="UP000031668"/>
    </source>
</evidence>
<dbReference type="Proteomes" id="UP000031668">
    <property type="component" value="Unassembled WGS sequence"/>
</dbReference>
<dbReference type="Pfam" id="PF13358">
    <property type="entry name" value="DDE_3"/>
    <property type="match status" value="1"/>
</dbReference>
<gene>
    <name evidence="3" type="ORF">RF11_04200</name>
    <name evidence="2" type="ORF">RF11_10010</name>
</gene>